<dbReference type="GO" id="GO:0030687">
    <property type="term" value="C:preribosome, large subunit precursor"/>
    <property type="evidence" value="ECO:0007669"/>
    <property type="project" value="TreeGrafter"/>
</dbReference>
<feature type="compositionally biased region" description="Acidic residues" evidence="1">
    <location>
        <begin position="406"/>
        <end position="447"/>
    </location>
</feature>
<proteinExistence type="predicted"/>
<dbReference type="InterPro" id="IPR037379">
    <property type="entry name" value="WDR74/Nsa1"/>
</dbReference>
<name>A0AAF3ENC6_9BILA</name>
<reference evidence="4" key="1">
    <citation type="submission" date="2024-02" db="UniProtKB">
        <authorList>
            <consortium name="WormBaseParasite"/>
        </authorList>
    </citation>
    <scope>IDENTIFICATION</scope>
</reference>
<dbReference type="Pfam" id="PF21166">
    <property type="entry name" value="LSM12_LSM"/>
    <property type="match status" value="1"/>
</dbReference>
<feature type="region of interest" description="Disordered" evidence="1">
    <location>
        <begin position="400"/>
        <end position="514"/>
    </location>
</feature>
<feature type="compositionally biased region" description="Basic and acidic residues" evidence="1">
    <location>
        <begin position="466"/>
        <end position="476"/>
    </location>
</feature>
<dbReference type="Gene3D" id="2.130.10.10">
    <property type="entry name" value="YVTN repeat-like/Quinoprotein amine dehydrogenase"/>
    <property type="match status" value="2"/>
</dbReference>
<protein>
    <submittedName>
        <fullName evidence="4">WD repeat-containing protein 74</fullName>
    </submittedName>
</protein>
<dbReference type="InterPro" id="IPR048478">
    <property type="entry name" value="LSM12_LSM"/>
</dbReference>
<dbReference type="InterPro" id="IPR001680">
    <property type="entry name" value="WD40_rpt"/>
</dbReference>
<dbReference type="SUPFAM" id="SSF50998">
    <property type="entry name" value="Quinoprotein alcohol dehydrogenase-like"/>
    <property type="match status" value="1"/>
</dbReference>
<dbReference type="InterPro" id="IPR011047">
    <property type="entry name" value="Quinoprotein_ADH-like_sf"/>
</dbReference>
<evidence type="ECO:0000256" key="1">
    <source>
        <dbReference type="SAM" id="MobiDB-lite"/>
    </source>
</evidence>
<sequence length="514" mass="56431">MAGESLVTKVMQAGSGTLRGEYDLPVGTPVEFKTSLGAHIQGQVACFDPVSKILAIKDTTTSKPKKMNDCYVGAATGCLKALSLSDNAFLNLNNLKDLDPKRDEITRMVFGDSEQNQLLFSTSSREIRAFDTTSCQSSKLFDVSNGAERLNGLYLTPNDQLVVSDAAGHVTLHDRKGQELSAFKGGQGLLCLHGDGDRIAVGGKSCPAKVFNLEKSDEPIWISKNVPPDNLAINVPIWDMDIRLVPDSETLITGTGTHMIRMYDMRAQRRPVRQVEWMESPVTALSLSYRDHQVFAGNTIGEFGLFDLRGKTKIMLVCKLKGQAGAIRAIYGHPTAPYVASCGIDRFARVHDMNSKKLVSKVYCKARLNCVLLRDGLSIMKPEKKEEEDVDGDWEQIKEAKAENESGSESDGEGSDIWDEIDDEDESGSDQGDEEQSNNENDMDSSDSEQGLPSPPTKKRRVTTKKPAEAEVKEEMSSGDEDDDVKVISATKRKANPPKPIYKGSTKVKQGKRK</sequence>
<evidence type="ECO:0000313" key="3">
    <source>
        <dbReference type="Proteomes" id="UP000887575"/>
    </source>
</evidence>
<dbReference type="PANTHER" id="PTHR16038:SF4">
    <property type="entry name" value="WD REPEAT-CONTAINING PROTEIN 74"/>
    <property type="match status" value="1"/>
</dbReference>
<organism evidence="3 4">
    <name type="scientific">Mesorhabditis belari</name>
    <dbReference type="NCBI Taxonomy" id="2138241"/>
    <lineage>
        <taxon>Eukaryota</taxon>
        <taxon>Metazoa</taxon>
        <taxon>Ecdysozoa</taxon>
        <taxon>Nematoda</taxon>
        <taxon>Chromadorea</taxon>
        <taxon>Rhabditida</taxon>
        <taxon>Rhabditina</taxon>
        <taxon>Rhabditomorpha</taxon>
        <taxon>Rhabditoidea</taxon>
        <taxon>Rhabditidae</taxon>
        <taxon>Mesorhabditinae</taxon>
        <taxon>Mesorhabditis</taxon>
    </lineage>
</organism>
<dbReference type="PANTHER" id="PTHR16038">
    <property type="entry name" value="NOP SEVEN ASSOCIATED PROTEIN 1"/>
    <property type="match status" value="1"/>
</dbReference>
<accession>A0AAF3ENC6</accession>
<dbReference type="GO" id="GO:0042273">
    <property type="term" value="P:ribosomal large subunit biogenesis"/>
    <property type="evidence" value="ECO:0007669"/>
    <property type="project" value="InterPro"/>
</dbReference>
<dbReference type="WBParaSite" id="MBELARI_LOCUS15437">
    <property type="protein sequence ID" value="MBELARI_LOCUS15437"/>
    <property type="gene ID" value="MBELARI_LOCUS15437"/>
</dbReference>
<dbReference type="InterPro" id="IPR015943">
    <property type="entry name" value="WD40/YVTN_repeat-like_dom_sf"/>
</dbReference>
<evidence type="ECO:0000259" key="2">
    <source>
        <dbReference type="Pfam" id="PF21166"/>
    </source>
</evidence>
<evidence type="ECO:0000313" key="4">
    <source>
        <dbReference type="WBParaSite" id="MBELARI_LOCUS15437"/>
    </source>
</evidence>
<keyword evidence="3" id="KW-1185">Reference proteome</keyword>
<dbReference type="AlphaFoldDB" id="A0AAF3ENC6"/>
<dbReference type="SMART" id="SM00320">
    <property type="entry name" value="WD40"/>
    <property type="match status" value="3"/>
</dbReference>
<feature type="domain" description="LSM12 LSM" evidence="2">
    <location>
        <begin position="24"/>
        <end position="71"/>
    </location>
</feature>
<dbReference type="GO" id="GO:0005730">
    <property type="term" value="C:nucleolus"/>
    <property type="evidence" value="ECO:0007669"/>
    <property type="project" value="InterPro"/>
</dbReference>
<dbReference type="Proteomes" id="UP000887575">
    <property type="component" value="Unassembled WGS sequence"/>
</dbReference>